<evidence type="ECO:0000256" key="6">
    <source>
        <dbReference type="SAM" id="Phobius"/>
    </source>
</evidence>
<organism evidence="9 10">
    <name type="scientific">Roseivirga thermotolerans</name>
    <dbReference type="NCBI Taxonomy" id="1758176"/>
    <lineage>
        <taxon>Bacteria</taxon>
        <taxon>Pseudomonadati</taxon>
        <taxon>Bacteroidota</taxon>
        <taxon>Cytophagia</taxon>
        <taxon>Cytophagales</taxon>
        <taxon>Roseivirgaceae</taxon>
        <taxon>Roseivirga</taxon>
    </lineage>
</organism>
<dbReference type="EMBL" id="BNAG01000001">
    <property type="protein sequence ID" value="GHE55696.1"/>
    <property type="molecule type" value="Genomic_DNA"/>
</dbReference>
<proteinExistence type="predicted"/>
<protein>
    <submittedName>
        <fullName evidence="9">ABC transporter permease</fullName>
    </submittedName>
</protein>
<dbReference type="InterPro" id="IPR025857">
    <property type="entry name" value="MacB_PCD"/>
</dbReference>
<dbReference type="Pfam" id="PF12704">
    <property type="entry name" value="MacB_PCD"/>
    <property type="match status" value="2"/>
</dbReference>
<feature type="transmembrane region" description="Helical" evidence="6">
    <location>
        <begin position="368"/>
        <end position="390"/>
    </location>
</feature>
<name>A0ABQ3I5A3_9BACT</name>
<feature type="domain" description="MacB-like periplasmic core" evidence="8">
    <location>
        <begin position="20"/>
        <end position="236"/>
    </location>
</feature>
<evidence type="ECO:0000256" key="3">
    <source>
        <dbReference type="ARBA" id="ARBA00022692"/>
    </source>
</evidence>
<gene>
    <name evidence="9" type="ORF">GCM10011340_08090</name>
</gene>
<keyword evidence="5 6" id="KW-0472">Membrane</keyword>
<evidence type="ECO:0000313" key="9">
    <source>
        <dbReference type="EMBL" id="GHE55696.1"/>
    </source>
</evidence>
<keyword evidence="4 6" id="KW-1133">Transmembrane helix</keyword>
<evidence type="ECO:0000313" key="10">
    <source>
        <dbReference type="Proteomes" id="UP000658258"/>
    </source>
</evidence>
<feature type="domain" description="MacB-like periplasmic core" evidence="8">
    <location>
        <begin position="498"/>
        <end position="594"/>
    </location>
</feature>
<comment type="caution">
    <text evidence="9">The sequence shown here is derived from an EMBL/GenBank/DDBJ whole genome shotgun (WGS) entry which is preliminary data.</text>
</comment>
<feature type="transmembrane region" description="Helical" evidence="6">
    <location>
        <begin position="411"/>
        <end position="434"/>
    </location>
</feature>
<keyword evidence="3 6" id="KW-0812">Transmembrane</keyword>
<keyword evidence="10" id="KW-1185">Reference proteome</keyword>
<dbReference type="PANTHER" id="PTHR30572:SF18">
    <property type="entry name" value="ABC-TYPE MACROLIDE FAMILY EXPORT SYSTEM PERMEASE COMPONENT 2"/>
    <property type="match status" value="1"/>
</dbReference>
<reference evidence="10" key="1">
    <citation type="journal article" date="2019" name="Int. J. Syst. Evol. Microbiol.">
        <title>The Global Catalogue of Microorganisms (GCM) 10K type strain sequencing project: providing services to taxonomists for standard genome sequencing and annotation.</title>
        <authorList>
            <consortium name="The Broad Institute Genomics Platform"/>
            <consortium name="The Broad Institute Genome Sequencing Center for Infectious Disease"/>
            <person name="Wu L."/>
            <person name="Ma J."/>
        </authorList>
    </citation>
    <scope>NUCLEOTIDE SEQUENCE [LARGE SCALE GENOMIC DNA]</scope>
    <source>
        <strain evidence="10">CGMCC 1.15111</strain>
    </source>
</reference>
<evidence type="ECO:0000259" key="8">
    <source>
        <dbReference type="Pfam" id="PF12704"/>
    </source>
</evidence>
<comment type="subcellular location">
    <subcellularLocation>
        <location evidence="1">Cell membrane</location>
        <topology evidence="1">Multi-pass membrane protein</topology>
    </subcellularLocation>
</comment>
<dbReference type="InterPro" id="IPR003838">
    <property type="entry name" value="ABC3_permease_C"/>
</dbReference>
<dbReference type="Pfam" id="PF02687">
    <property type="entry name" value="FtsX"/>
    <property type="match status" value="2"/>
</dbReference>
<feature type="transmembrane region" description="Helical" evidence="6">
    <location>
        <begin position="327"/>
        <end position="348"/>
    </location>
</feature>
<dbReference type="Proteomes" id="UP000658258">
    <property type="component" value="Unassembled WGS sequence"/>
</dbReference>
<feature type="transmembrane region" description="Helical" evidence="6">
    <location>
        <begin position="720"/>
        <end position="743"/>
    </location>
</feature>
<dbReference type="InterPro" id="IPR050250">
    <property type="entry name" value="Macrolide_Exporter_MacB"/>
</dbReference>
<evidence type="ECO:0000256" key="4">
    <source>
        <dbReference type="ARBA" id="ARBA00022989"/>
    </source>
</evidence>
<evidence type="ECO:0000259" key="7">
    <source>
        <dbReference type="Pfam" id="PF02687"/>
    </source>
</evidence>
<feature type="transmembrane region" description="Helical" evidence="6">
    <location>
        <begin position="755"/>
        <end position="774"/>
    </location>
</feature>
<evidence type="ECO:0000256" key="1">
    <source>
        <dbReference type="ARBA" id="ARBA00004651"/>
    </source>
</evidence>
<evidence type="ECO:0000256" key="5">
    <source>
        <dbReference type="ARBA" id="ARBA00023136"/>
    </source>
</evidence>
<evidence type="ECO:0000256" key="2">
    <source>
        <dbReference type="ARBA" id="ARBA00022475"/>
    </source>
</evidence>
<feature type="transmembrane region" description="Helical" evidence="6">
    <location>
        <begin position="271"/>
        <end position="293"/>
    </location>
</feature>
<feature type="transmembrane region" description="Helical" evidence="6">
    <location>
        <begin position="21"/>
        <end position="41"/>
    </location>
</feature>
<dbReference type="RefSeq" id="WP_189628898.1">
    <property type="nucleotide sequence ID" value="NZ_BNAG01000001.1"/>
</dbReference>
<accession>A0ABQ3I5A3</accession>
<feature type="domain" description="ABC3 transporter permease C-terminal" evidence="7">
    <location>
        <begin position="277"/>
        <end position="391"/>
    </location>
</feature>
<dbReference type="PANTHER" id="PTHR30572">
    <property type="entry name" value="MEMBRANE COMPONENT OF TRANSPORTER-RELATED"/>
    <property type="match status" value="1"/>
</dbReference>
<keyword evidence="2" id="KW-1003">Cell membrane</keyword>
<feature type="domain" description="ABC3 transporter permease C-terminal" evidence="7">
    <location>
        <begin position="671"/>
        <end position="780"/>
    </location>
</feature>
<sequence>MFRNYFKVATRSLIRHKGYSFINIFGLTVGLCAALLILLYAKSELTYDRVHTQAENIYMVYKERITPTGTQETFDTWAPTWEALKEDYAQVVNGARVINQGLWVEVNGERFNEPATLTDRSYFELFDFKLKEGNRQTVLSGLNEAVVSQALAERLFPGENAMGKTIMVPSLDNQYIVTGILEEVPYNSYLQPNLIVPVQSHPEFEGIAGNWGSSFLESYVLLKPDTDVAELEASFEDFIAKIWDAQTAENTNFKLLNLLDVYDRFNDNRQYAYILLIVAIGILLIAAINFMNLATARSMERAREAGMRKVLGAVKPQLVIQYLTESLTITFISLVLGLVLAVALLPRFNTYYNIGLATDFWQDPGNMLAILAVGLLIGLASGLYPAFYITSLKSVDTLKGKVLKTNGVGKFIRNALVVLQFMFSTLLIVGTLVIGRQVDFMKNKDMAFDKENLLVLPIRVDDFPSEEQGINQLSGLRNALKSHTSVTSLTATSSIPGNFPGRFTFVVPDGFTAEQRLRMRFTFVDHDFFSSLRIELLKGRDFLPNSEQDRSEAAIVNKAALQAFGWEDIEGKYLNFGNRKVQVIGVVDDYNFESLANEVAPIIHFYRPPENAVHSFTVARVAAGRTADALSLAKEQWELALPSVPFDYYFVDQRFQQLYEAEERLTGAISTFSMVAIIIATMGLLGLSSLITAQRTKEIGIRKVLGATVMSIIGLLSKRFALLIGLAFVLTIPVAVVLLNNWLADFAYRIHLGPLVFLVALVGTLFVALMAIGLQTAKAALANPVQSMRYE</sequence>
<feature type="transmembrane region" description="Helical" evidence="6">
    <location>
        <begin position="672"/>
        <end position="693"/>
    </location>
</feature>